<dbReference type="RefSeq" id="WP_309482382.1">
    <property type="nucleotide sequence ID" value="NZ_CP133720.1"/>
</dbReference>
<accession>A0ABY9RLL6</accession>
<sequence length="139" mass="16089">MAFQLERVSQARANELMKLANTTVYQFAAKVLIDYDRDLVLLCLGGKGDQPAERNEPPNYWCLLYRGNSVKFTSHSRFEFIDGLDVACEDLREFRVPNSFQEKLPEIQDAIKEAFASFYSEVYERTVLARVKFPVAVFY</sequence>
<keyword evidence="2" id="KW-1185">Reference proteome</keyword>
<proteinExistence type="predicted"/>
<dbReference type="Proteomes" id="UP001181355">
    <property type="component" value="Chromosome"/>
</dbReference>
<reference evidence="1" key="1">
    <citation type="submission" date="2023-09" db="EMBL/GenBank/DDBJ databases">
        <title>Undibacterium sp. 20NA77.5 isolated from freshwater.</title>
        <authorList>
            <person name="Le V."/>
            <person name="Ko S.-R."/>
            <person name="Ahn C.-Y."/>
            <person name="Oh H.-M."/>
        </authorList>
    </citation>
    <scope>NUCLEOTIDE SEQUENCE</scope>
    <source>
        <strain evidence="1">20NA77.5</strain>
    </source>
</reference>
<organism evidence="1 2">
    <name type="scientific">Undibacterium cyanobacteriorum</name>
    <dbReference type="NCBI Taxonomy" id="3073561"/>
    <lineage>
        <taxon>Bacteria</taxon>
        <taxon>Pseudomonadati</taxon>
        <taxon>Pseudomonadota</taxon>
        <taxon>Betaproteobacteria</taxon>
        <taxon>Burkholderiales</taxon>
        <taxon>Oxalobacteraceae</taxon>
        <taxon>Undibacterium</taxon>
    </lineage>
</organism>
<evidence type="ECO:0000313" key="2">
    <source>
        <dbReference type="Proteomes" id="UP001181355"/>
    </source>
</evidence>
<evidence type="ECO:0000313" key="1">
    <source>
        <dbReference type="EMBL" id="WMW80891.1"/>
    </source>
</evidence>
<dbReference type="EMBL" id="CP133720">
    <property type="protein sequence ID" value="WMW80891.1"/>
    <property type="molecule type" value="Genomic_DNA"/>
</dbReference>
<evidence type="ECO:0008006" key="3">
    <source>
        <dbReference type="Google" id="ProtNLM"/>
    </source>
</evidence>
<protein>
    <recommendedName>
        <fullName evidence="3">Immunity protein 63 domain-containing protein</fullName>
    </recommendedName>
</protein>
<gene>
    <name evidence="1" type="ORF">RF679_01090</name>
</gene>
<name>A0ABY9RLL6_9BURK</name>